<dbReference type="Proteomes" id="UP001497457">
    <property type="component" value="Chromosome 17b"/>
</dbReference>
<dbReference type="AlphaFoldDB" id="A0ABC8YPS2"/>
<feature type="compositionally biased region" description="Low complexity" evidence="1">
    <location>
        <begin position="55"/>
        <end position="67"/>
    </location>
</feature>
<name>A0ABC8YPS2_9POAL</name>
<evidence type="ECO:0000313" key="3">
    <source>
        <dbReference type="Proteomes" id="UP001497457"/>
    </source>
</evidence>
<evidence type="ECO:0000256" key="1">
    <source>
        <dbReference type="SAM" id="MobiDB-lite"/>
    </source>
</evidence>
<reference evidence="2" key="1">
    <citation type="submission" date="2024-10" db="EMBL/GenBank/DDBJ databases">
        <authorList>
            <person name="Ryan C."/>
        </authorList>
    </citation>
    <scope>NUCLEOTIDE SEQUENCE [LARGE SCALE GENOMIC DNA]</scope>
</reference>
<proteinExistence type="predicted"/>
<protein>
    <submittedName>
        <fullName evidence="2">Uncharacterized protein</fullName>
    </submittedName>
</protein>
<feature type="compositionally biased region" description="Acidic residues" evidence="1">
    <location>
        <begin position="68"/>
        <end position="78"/>
    </location>
</feature>
<organism evidence="2 3">
    <name type="scientific">Urochloa decumbens</name>
    <dbReference type="NCBI Taxonomy" id="240449"/>
    <lineage>
        <taxon>Eukaryota</taxon>
        <taxon>Viridiplantae</taxon>
        <taxon>Streptophyta</taxon>
        <taxon>Embryophyta</taxon>
        <taxon>Tracheophyta</taxon>
        <taxon>Spermatophyta</taxon>
        <taxon>Magnoliopsida</taxon>
        <taxon>Liliopsida</taxon>
        <taxon>Poales</taxon>
        <taxon>Poaceae</taxon>
        <taxon>PACMAD clade</taxon>
        <taxon>Panicoideae</taxon>
        <taxon>Panicodae</taxon>
        <taxon>Paniceae</taxon>
        <taxon>Melinidinae</taxon>
        <taxon>Urochloa</taxon>
    </lineage>
</organism>
<keyword evidence="3" id="KW-1185">Reference proteome</keyword>
<dbReference type="EMBL" id="OZ075127">
    <property type="protein sequence ID" value="CAL4947448.1"/>
    <property type="molecule type" value="Genomic_DNA"/>
</dbReference>
<gene>
    <name evidence="2" type="ORF">URODEC1_LOCUS36769</name>
</gene>
<evidence type="ECO:0000313" key="2">
    <source>
        <dbReference type="EMBL" id="CAL4947448.1"/>
    </source>
</evidence>
<accession>A0ABC8YPS2</accession>
<feature type="region of interest" description="Disordered" evidence="1">
    <location>
        <begin position="55"/>
        <end position="138"/>
    </location>
</feature>
<sequence length="153" mass="16686">MDTTDEFQEADVLWPDTAEDELAPFATTDDMVMEEEVSSVAPVFGRRRFEGLFVPGAAGTSSSADASPDADDDEEWQEADVLWPDTGSTVSRRGGGGLLWPPFPGRSSSSQAGWRVNHPAAARRDRWRPAASSPIDIPTNNVAARRRVNLGRR</sequence>